<dbReference type="GO" id="GO:0005829">
    <property type="term" value="C:cytosol"/>
    <property type="evidence" value="ECO:0007669"/>
    <property type="project" value="TreeGrafter"/>
</dbReference>
<dbReference type="RefSeq" id="WP_194292798.1">
    <property type="nucleotide sequence ID" value="NZ_WEGJ01000001.1"/>
</dbReference>
<dbReference type="EMBL" id="WEGJ01000001">
    <property type="protein sequence ID" value="MQY10153.1"/>
    <property type="molecule type" value="Genomic_DNA"/>
</dbReference>
<dbReference type="InterPro" id="IPR024064">
    <property type="entry name" value="FdhE-like_sf"/>
</dbReference>
<dbReference type="AlphaFoldDB" id="A0A7K0C9U2"/>
<dbReference type="GO" id="GO:0051604">
    <property type="term" value="P:protein maturation"/>
    <property type="evidence" value="ECO:0007669"/>
    <property type="project" value="TreeGrafter"/>
</dbReference>
<sequence>MTAVHPADWATARRRAETLRTRHPHAADVLTLYLALLDVWEESAAAARDTRPDSLAAWSARHVLPRVVAATAYGPEPLAARAAGVGEPALRAWLAGDETLGPVERYVARAATRGPLTAVDAGAACAADPAPRGGRRCPDCGGPPQLSYRTDAGDRLVSGRRMLQCARCAASWACAAHTCAGCGETSRRTVYAEHREGTAVGRRDADGSEFGHLRVEACTGCSRYLVDVDLGRDPRAVPEADELTALPLGLYAGEQGFTKLTPNVMGL</sequence>
<dbReference type="Gene3D" id="3.90.1670.10">
    <property type="entry name" value="FdhE-like domain"/>
    <property type="match status" value="1"/>
</dbReference>
<evidence type="ECO:0000313" key="3">
    <source>
        <dbReference type="EMBL" id="MQY10153.1"/>
    </source>
</evidence>
<dbReference type="PANTHER" id="PTHR37689:SF1">
    <property type="entry name" value="PROTEIN FDHE"/>
    <property type="match status" value="1"/>
</dbReference>
<dbReference type="Proteomes" id="UP000466345">
    <property type="component" value="Unassembled WGS sequence"/>
</dbReference>
<dbReference type="GO" id="GO:0008199">
    <property type="term" value="F:ferric iron binding"/>
    <property type="evidence" value="ECO:0007669"/>
    <property type="project" value="TreeGrafter"/>
</dbReference>
<organism evidence="3 4">
    <name type="scientific">Streptomyces smaragdinus</name>
    <dbReference type="NCBI Taxonomy" id="2585196"/>
    <lineage>
        <taxon>Bacteria</taxon>
        <taxon>Bacillati</taxon>
        <taxon>Actinomycetota</taxon>
        <taxon>Actinomycetes</taxon>
        <taxon>Kitasatosporales</taxon>
        <taxon>Streptomycetaceae</taxon>
        <taxon>Streptomyces</taxon>
    </lineage>
</organism>
<gene>
    <name evidence="3" type="primary">fdhE</name>
    <name evidence="3" type="ORF">SRB5_02600</name>
</gene>
<feature type="domain" description="FdhE C-terminal" evidence="2">
    <location>
        <begin position="206"/>
        <end position="265"/>
    </location>
</feature>
<dbReference type="PANTHER" id="PTHR37689">
    <property type="entry name" value="PROTEIN FDHE"/>
    <property type="match status" value="1"/>
</dbReference>
<accession>A0A7K0C9U2</accession>
<comment type="caution">
    <text evidence="3">The sequence shown here is derived from an EMBL/GenBank/DDBJ whole genome shotgun (WGS) entry which is preliminary data.</text>
</comment>
<dbReference type="InterPro" id="IPR006452">
    <property type="entry name" value="Formate_DH_accessory"/>
</dbReference>
<name>A0A7K0C9U2_9ACTN</name>
<evidence type="ECO:0000313" key="4">
    <source>
        <dbReference type="Proteomes" id="UP000466345"/>
    </source>
</evidence>
<evidence type="ECO:0000256" key="1">
    <source>
        <dbReference type="ARBA" id="ARBA00022490"/>
    </source>
</evidence>
<keyword evidence="1" id="KW-0963">Cytoplasm</keyword>
<reference evidence="3 4" key="1">
    <citation type="submission" date="2019-10" db="EMBL/GenBank/DDBJ databases">
        <title>Streptomyces smaragdinus sp. nov. and Streptomyces fabii sp. nov., isolated from the gut of fungus growing-termite Macrotermes natalensis.</title>
        <authorList>
            <person name="Schwitalla J."/>
            <person name="Benndorf R."/>
            <person name="Martin K."/>
            <person name="De Beer W."/>
            <person name="Kaster A.-K."/>
            <person name="Vollmers J."/>
            <person name="Poulsen M."/>
            <person name="Beemelmanns C."/>
        </authorList>
    </citation>
    <scope>NUCLEOTIDE SEQUENCE [LARGE SCALE GENOMIC DNA]</scope>
    <source>
        <strain evidence="3 4">RB5</strain>
    </source>
</reference>
<dbReference type="Pfam" id="PF24860">
    <property type="entry name" value="FdhE_C"/>
    <property type="match status" value="1"/>
</dbReference>
<protein>
    <submittedName>
        <fullName evidence="3">Protein FdhE</fullName>
    </submittedName>
</protein>
<evidence type="ECO:0000259" key="2">
    <source>
        <dbReference type="Pfam" id="PF24860"/>
    </source>
</evidence>
<keyword evidence="4" id="KW-1185">Reference proteome</keyword>
<proteinExistence type="predicted"/>
<dbReference type="InterPro" id="IPR056796">
    <property type="entry name" value="FdhE_C"/>
</dbReference>
<dbReference type="SUPFAM" id="SSF144020">
    <property type="entry name" value="FdhE-like"/>
    <property type="match status" value="1"/>
</dbReference>